<dbReference type="GO" id="GO:0005524">
    <property type="term" value="F:ATP binding"/>
    <property type="evidence" value="ECO:0007669"/>
    <property type="project" value="UniProtKB-KW"/>
</dbReference>
<keyword evidence="6" id="KW-0067">ATP-binding</keyword>
<keyword evidence="3 9" id="KW-0812">Transmembrane</keyword>
<dbReference type="EMBL" id="KN726377">
    <property type="protein sequence ID" value="KIH68441.1"/>
    <property type="molecule type" value="Genomic_DNA"/>
</dbReference>
<sequence>MNLSNNARKNRTTGEIVNLMSVDIQRLQDMTTFVMLFWSAPLQVTQMKHKDERMKLMSEILNGIKVLKLYAWEKSMQSTVLNIREREIDVLKRLAFLNAATTLSWACAPFLVAVLSFAVFVTIDPDNNVLTPQVTFVALALFNILRFPLAIFAMIFSQAVQCRVSNKRLKAFFAEEEMDPSAVGNRNSGTIK</sequence>
<gene>
    <name evidence="11" type="ORF">ANCDUO_01226</name>
</gene>
<feature type="domain" description="ABC transmembrane type-1" evidence="10">
    <location>
        <begin position="32"/>
        <end position="161"/>
    </location>
</feature>
<dbReference type="Gene3D" id="1.20.1560.10">
    <property type="entry name" value="ABC transporter type 1, transmembrane domain"/>
    <property type="match status" value="1"/>
</dbReference>
<dbReference type="SUPFAM" id="SSF90123">
    <property type="entry name" value="ABC transporter transmembrane region"/>
    <property type="match status" value="1"/>
</dbReference>
<dbReference type="GO" id="GO:0140359">
    <property type="term" value="F:ABC-type transporter activity"/>
    <property type="evidence" value="ECO:0007669"/>
    <property type="project" value="InterPro"/>
</dbReference>
<accession>A0A0C2HFS8</accession>
<name>A0A0C2HFS8_9BILA</name>
<keyword evidence="5" id="KW-0547">Nucleotide-binding</keyword>
<reference evidence="11 12" key="1">
    <citation type="submission" date="2013-12" db="EMBL/GenBank/DDBJ databases">
        <title>Draft genome of the parsitic nematode Ancylostoma duodenale.</title>
        <authorList>
            <person name="Mitreva M."/>
        </authorList>
    </citation>
    <scope>NUCLEOTIDE SEQUENCE [LARGE SCALE GENOMIC DNA]</scope>
    <source>
        <strain evidence="11 12">Zhejiang</strain>
    </source>
</reference>
<dbReference type="InterPro" id="IPR050173">
    <property type="entry name" value="ABC_transporter_C-like"/>
</dbReference>
<evidence type="ECO:0000256" key="9">
    <source>
        <dbReference type="SAM" id="Phobius"/>
    </source>
</evidence>
<evidence type="ECO:0000256" key="3">
    <source>
        <dbReference type="ARBA" id="ARBA00022692"/>
    </source>
</evidence>
<dbReference type="OrthoDB" id="5867905at2759"/>
<feature type="transmembrane region" description="Helical" evidence="9">
    <location>
        <begin position="135"/>
        <end position="160"/>
    </location>
</feature>
<comment type="subcellular location">
    <subcellularLocation>
        <location evidence="1">Endomembrane system</location>
        <topology evidence="1">Multi-pass membrane protein</topology>
    </subcellularLocation>
</comment>
<evidence type="ECO:0000256" key="4">
    <source>
        <dbReference type="ARBA" id="ARBA00022737"/>
    </source>
</evidence>
<keyword evidence="7 9" id="KW-1133">Transmembrane helix</keyword>
<evidence type="ECO:0000313" key="11">
    <source>
        <dbReference type="EMBL" id="KIH68441.1"/>
    </source>
</evidence>
<evidence type="ECO:0000256" key="5">
    <source>
        <dbReference type="ARBA" id="ARBA00022741"/>
    </source>
</evidence>
<keyword evidence="4" id="KW-0677">Repeat</keyword>
<evidence type="ECO:0000256" key="6">
    <source>
        <dbReference type="ARBA" id="ARBA00022840"/>
    </source>
</evidence>
<keyword evidence="12" id="KW-1185">Reference proteome</keyword>
<evidence type="ECO:0000256" key="1">
    <source>
        <dbReference type="ARBA" id="ARBA00004127"/>
    </source>
</evidence>
<evidence type="ECO:0000256" key="7">
    <source>
        <dbReference type="ARBA" id="ARBA00022989"/>
    </source>
</evidence>
<dbReference type="GO" id="GO:0012505">
    <property type="term" value="C:endomembrane system"/>
    <property type="evidence" value="ECO:0007669"/>
    <property type="project" value="UniProtKB-SubCell"/>
</dbReference>
<evidence type="ECO:0000259" key="10">
    <source>
        <dbReference type="PROSITE" id="PS50929"/>
    </source>
</evidence>
<evidence type="ECO:0000313" key="12">
    <source>
        <dbReference type="Proteomes" id="UP000054047"/>
    </source>
</evidence>
<dbReference type="InterPro" id="IPR036640">
    <property type="entry name" value="ABC1_TM_sf"/>
</dbReference>
<protein>
    <recommendedName>
        <fullName evidence="10">ABC transmembrane type-1 domain-containing protein</fullName>
    </recommendedName>
</protein>
<feature type="transmembrane region" description="Helical" evidence="9">
    <location>
        <begin position="94"/>
        <end position="123"/>
    </location>
</feature>
<keyword evidence="2" id="KW-0813">Transport</keyword>
<evidence type="ECO:0000256" key="8">
    <source>
        <dbReference type="ARBA" id="ARBA00023136"/>
    </source>
</evidence>
<dbReference type="PANTHER" id="PTHR24223">
    <property type="entry name" value="ATP-BINDING CASSETTE SUB-FAMILY C"/>
    <property type="match status" value="1"/>
</dbReference>
<dbReference type="AlphaFoldDB" id="A0A0C2HFS8"/>
<organism evidence="11 12">
    <name type="scientific">Ancylostoma duodenale</name>
    <dbReference type="NCBI Taxonomy" id="51022"/>
    <lineage>
        <taxon>Eukaryota</taxon>
        <taxon>Metazoa</taxon>
        <taxon>Ecdysozoa</taxon>
        <taxon>Nematoda</taxon>
        <taxon>Chromadorea</taxon>
        <taxon>Rhabditida</taxon>
        <taxon>Rhabditina</taxon>
        <taxon>Rhabditomorpha</taxon>
        <taxon>Strongyloidea</taxon>
        <taxon>Ancylostomatidae</taxon>
        <taxon>Ancylostomatinae</taxon>
        <taxon>Ancylostoma</taxon>
    </lineage>
</organism>
<dbReference type="PROSITE" id="PS50929">
    <property type="entry name" value="ABC_TM1F"/>
    <property type="match status" value="1"/>
</dbReference>
<evidence type="ECO:0000256" key="2">
    <source>
        <dbReference type="ARBA" id="ARBA00022448"/>
    </source>
</evidence>
<proteinExistence type="predicted"/>
<keyword evidence="8 9" id="KW-0472">Membrane</keyword>
<dbReference type="Pfam" id="PF00664">
    <property type="entry name" value="ABC_membrane"/>
    <property type="match status" value="1"/>
</dbReference>
<dbReference type="GO" id="GO:0016020">
    <property type="term" value="C:membrane"/>
    <property type="evidence" value="ECO:0007669"/>
    <property type="project" value="InterPro"/>
</dbReference>
<dbReference type="Proteomes" id="UP000054047">
    <property type="component" value="Unassembled WGS sequence"/>
</dbReference>
<dbReference type="PANTHER" id="PTHR24223:SF443">
    <property type="entry name" value="MULTIDRUG-RESISTANCE LIKE PROTEIN 1, ISOFORM I"/>
    <property type="match status" value="1"/>
</dbReference>
<dbReference type="InterPro" id="IPR011527">
    <property type="entry name" value="ABC1_TM_dom"/>
</dbReference>